<comment type="similarity">
    <text evidence="12">Belongs to the carbohydrate kinase PfkB family. Ribokinase subfamily.</text>
</comment>
<keyword evidence="8 12" id="KW-0067">ATP-binding</keyword>
<feature type="binding site" evidence="12">
    <location>
        <position position="183"/>
    </location>
    <ligand>
        <name>ATP</name>
        <dbReference type="ChEBI" id="CHEBI:30616"/>
    </ligand>
</feature>
<dbReference type="NCBIfam" id="TIGR02152">
    <property type="entry name" value="D_ribokin_bact"/>
    <property type="match status" value="1"/>
</dbReference>
<evidence type="ECO:0000256" key="5">
    <source>
        <dbReference type="ARBA" id="ARBA00022723"/>
    </source>
</evidence>
<evidence type="ECO:0000313" key="14">
    <source>
        <dbReference type="EMBL" id="RSU14753.1"/>
    </source>
</evidence>
<dbReference type="GO" id="GO:0019303">
    <property type="term" value="P:D-ribose catabolic process"/>
    <property type="evidence" value="ECO:0007669"/>
    <property type="project" value="UniProtKB-UniRule"/>
</dbReference>
<dbReference type="SUPFAM" id="SSF53613">
    <property type="entry name" value="Ribokinase-like"/>
    <property type="match status" value="1"/>
</dbReference>
<evidence type="ECO:0000256" key="8">
    <source>
        <dbReference type="ARBA" id="ARBA00022840"/>
    </source>
</evidence>
<feature type="domain" description="Carbohydrate kinase PfkB" evidence="13">
    <location>
        <begin position="1"/>
        <end position="284"/>
    </location>
</feature>
<dbReference type="EMBL" id="NGKC01000001">
    <property type="protein sequence ID" value="RSU14753.1"/>
    <property type="molecule type" value="Genomic_DNA"/>
</dbReference>
<evidence type="ECO:0000256" key="11">
    <source>
        <dbReference type="ARBA" id="ARBA00023277"/>
    </source>
</evidence>
<evidence type="ECO:0000256" key="2">
    <source>
        <dbReference type="ARBA" id="ARBA00012035"/>
    </source>
</evidence>
<dbReference type="HAMAP" id="MF_01987">
    <property type="entry name" value="Ribokinase"/>
    <property type="match status" value="1"/>
</dbReference>
<dbReference type="InterPro" id="IPR011611">
    <property type="entry name" value="PfkB_dom"/>
</dbReference>
<comment type="cofactor">
    <cofactor evidence="12">
        <name>Mg(2+)</name>
        <dbReference type="ChEBI" id="CHEBI:18420"/>
    </cofactor>
    <text evidence="12">Requires a divalent cation, most likely magnesium in vivo, as an electrophilic catalyst to aid phosphoryl group transfer. It is the chelate of the metal and the nucleotide that is the actual substrate.</text>
</comment>
<keyword evidence="10 12" id="KW-0630">Potassium</keyword>
<feature type="binding site" evidence="12">
    <location>
        <position position="239"/>
    </location>
    <ligand>
        <name>K(+)</name>
        <dbReference type="ChEBI" id="CHEBI:29103"/>
    </ligand>
</feature>
<dbReference type="Proteomes" id="UP000286773">
    <property type="component" value="Unassembled WGS sequence"/>
</dbReference>
<evidence type="ECO:0000259" key="13">
    <source>
        <dbReference type="Pfam" id="PF00294"/>
    </source>
</evidence>
<comment type="pathway">
    <text evidence="12">Carbohydrate metabolism; D-ribose degradation; D-ribose 5-phosphate from beta-D-ribopyranose: step 2/2.</text>
</comment>
<dbReference type="GO" id="GO:0005829">
    <property type="term" value="C:cytosol"/>
    <property type="evidence" value="ECO:0007669"/>
    <property type="project" value="TreeGrafter"/>
</dbReference>
<dbReference type="GO" id="GO:0046872">
    <property type="term" value="F:metal ion binding"/>
    <property type="evidence" value="ECO:0007669"/>
    <property type="project" value="UniProtKB-KW"/>
</dbReference>
<organism evidence="14 15">
    <name type="scientific">Vagococcus acidifermentans</name>
    <dbReference type="NCBI Taxonomy" id="564710"/>
    <lineage>
        <taxon>Bacteria</taxon>
        <taxon>Bacillati</taxon>
        <taxon>Bacillota</taxon>
        <taxon>Bacilli</taxon>
        <taxon>Lactobacillales</taxon>
        <taxon>Enterococcaceae</taxon>
        <taxon>Vagococcus</taxon>
    </lineage>
</organism>
<evidence type="ECO:0000256" key="9">
    <source>
        <dbReference type="ARBA" id="ARBA00022842"/>
    </source>
</evidence>
<feature type="binding site" evidence="12">
    <location>
        <position position="139"/>
    </location>
    <ligand>
        <name>substrate</name>
    </ligand>
</feature>
<sequence length="290" mass="31406">MKKVAVIGSISTDFVVSTDVIPMQGQTVVGKDFKTFFGGKGANQAIAVSRSGIETFMVGAVGDDIFGTALLENLQINQINIDMVAIKKNTSSGSAFIQVKDGDNRITVIEGANGKVTVKDVQMIHPKLLEMDMVVLQNEMAVEVIEHVLAFCAQNNITVLYNPAPVKSIPSEILADVDFLTPNEHEFKMLFDNQTIADVLPKFPNKLIVTLGDKGAVYHNGQEQVLIPAEKITEVVDTTGAGDTFNGYLVRGILSKQPLDDVIRFANKAAAMAIQKPGAQQGIPYWNEVK</sequence>
<feature type="binding site" evidence="12">
    <location>
        <begin position="11"/>
        <end position="13"/>
    </location>
    <ligand>
        <name>substrate</name>
    </ligand>
</feature>
<dbReference type="GO" id="GO:0005524">
    <property type="term" value="F:ATP binding"/>
    <property type="evidence" value="ECO:0007669"/>
    <property type="project" value="UniProtKB-UniRule"/>
</dbReference>
<feature type="binding site" evidence="12">
    <location>
        <begin position="210"/>
        <end position="215"/>
    </location>
    <ligand>
        <name>ATP</name>
        <dbReference type="ChEBI" id="CHEBI:30616"/>
    </ligand>
</feature>
<dbReference type="OrthoDB" id="9775849at2"/>
<feature type="binding site" evidence="12">
    <location>
        <position position="243"/>
    </location>
    <ligand>
        <name>substrate</name>
    </ligand>
</feature>
<feature type="binding site" evidence="12">
    <location>
        <position position="278"/>
    </location>
    <ligand>
        <name>K(+)</name>
        <dbReference type="ChEBI" id="CHEBI:29103"/>
    </ligand>
</feature>
<comment type="subunit">
    <text evidence="12">Homodimer.</text>
</comment>
<reference evidence="14 15" key="1">
    <citation type="submission" date="2017-05" db="EMBL/GenBank/DDBJ databases">
        <title>Vagococcus spp. assemblies.</title>
        <authorList>
            <person name="Gulvik C.A."/>
        </authorList>
    </citation>
    <scope>NUCLEOTIDE SEQUENCE [LARGE SCALE GENOMIC DNA]</scope>
    <source>
        <strain evidence="14 15">LMG 24798</strain>
    </source>
</reference>
<feature type="binding site" evidence="12">
    <location>
        <position position="276"/>
    </location>
    <ligand>
        <name>K(+)</name>
        <dbReference type="ChEBI" id="CHEBI:29103"/>
    </ligand>
</feature>
<evidence type="ECO:0000313" key="15">
    <source>
        <dbReference type="Proteomes" id="UP000286773"/>
    </source>
</evidence>
<dbReference type="InterPro" id="IPR002139">
    <property type="entry name" value="Ribo/fructo_kinase"/>
</dbReference>
<dbReference type="CDD" id="cd01174">
    <property type="entry name" value="ribokinase"/>
    <property type="match status" value="1"/>
</dbReference>
<feature type="binding site" evidence="12">
    <location>
        <position position="267"/>
    </location>
    <ligand>
        <name>ATP</name>
        <dbReference type="ChEBI" id="CHEBI:30616"/>
    </ligand>
</feature>
<keyword evidence="7 12" id="KW-0418">Kinase</keyword>
<comment type="activity regulation">
    <text evidence="12">Activated by a monovalent cation that binds near, but not in, the active site. The most likely occupant of the site in vivo is potassium. Ion binding induces a conformational change that may alter substrate affinity.</text>
</comment>
<dbReference type="EC" id="2.7.1.15" evidence="2 12"/>
<dbReference type="GO" id="GO:0004747">
    <property type="term" value="F:ribokinase activity"/>
    <property type="evidence" value="ECO:0007669"/>
    <property type="project" value="UniProtKB-UniRule"/>
</dbReference>
<dbReference type="Pfam" id="PF00294">
    <property type="entry name" value="PfkB"/>
    <property type="match status" value="1"/>
</dbReference>
<dbReference type="PROSITE" id="PS00583">
    <property type="entry name" value="PFKB_KINASES_1"/>
    <property type="match status" value="1"/>
</dbReference>
<keyword evidence="5 12" id="KW-0479">Metal-binding</keyword>
<keyword evidence="6 12" id="KW-0547">Nucleotide-binding</keyword>
<feature type="binding site" evidence="12">
    <location>
        <position position="237"/>
    </location>
    <ligand>
        <name>K(+)</name>
        <dbReference type="ChEBI" id="CHEBI:29103"/>
    </ligand>
</feature>
<feature type="binding site" evidence="12">
    <location>
        <begin position="242"/>
        <end position="243"/>
    </location>
    <ligand>
        <name>ATP</name>
        <dbReference type="ChEBI" id="CHEBI:30616"/>
    </ligand>
</feature>
<evidence type="ECO:0000256" key="12">
    <source>
        <dbReference type="HAMAP-Rule" id="MF_01987"/>
    </source>
</evidence>
<feature type="binding site" evidence="12">
    <location>
        <position position="273"/>
    </location>
    <ligand>
        <name>K(+)</name>
        <dbReference type="ChEBI" id="CHEBI:29103"/>
    </ligand>
</feature>
<evidence type="ECO:0000256" key="10">
    <source>
        <dbReference type="ARBA" id="ARBA00022958"/>
    </source>
</evidence>
<comment type="similarity">
    <text evidence="1">Belongs to the carbohydrate kinase pfkB family.</text>
</comment>
<comment type="caution">
    <text evidence="14">The sequence shown here is derived from an EMBL/GenBank/DDBJ whole genome shotgun (WGS) entry which is preliminary data.</text>
</comment>
<comment type="subcellular location">
    <subcellularLocation>
        <location evidence="12">Cytoplasm</location>
    </subcellularLocation>
</comment>
<keyword evidence="11 12" id="KW-0119">Carbohydrate metabolism</keyword>
<protein>
    <recommendedName>
        <fullName evidence="3 12">Ribokinase</fullName>
        <shortName evidence="12">RK</shortName>
        <ecNumber evidence="2 12">2.7.1.15</ecNumber>
    </recommendedName>
</protein>
<comment type="function">
    <text evidence="12">Catalyzes the phosphorylation of ribose at O-5 in a reaction requiring ATP and magnesium. The resulting D-ribose-5-phosphate can then be used either for sythesis of nucleotides, histidine, and tryptophan, or as a component of the pentose phosphate pathway.</text>
</comment>
<dbReference type="Gene3D" id="3.40.1190.20">
    <property type="match status" value="1"/>
</dbReference>
<dbReference type="PANTHER" id="PTHR10584">
    <property type="entry name" value="SUGAR KINASE"/>
    <property type="match status" value="1"/>
</dbReference>
<evidence type="ECO:0000256" key="1">
    <source>
        <dbReference type="ARBA" id="ARBA00005380"/>
    </source>
</evidence>
<feature type="binding site" evidence="12">
    <location>
        <begin position="39"/>
        <end position="43"/>
    </location>
    <ligand>
        <name>substrate</name>
    </ligand>
</feature>
<name>A0A430B352_9ENTE</name>
<dbReference type="PRINTS" id="PR00990">
    <property type="entry name" value="RIBOKINASE"/>
</dbReference>
<dbReference type="RefSeq" id="WP_126811816.1">
    <property type="nucleotide sequence ID" value="NZ_NGKC01000001.1"/>
</dbReference>
<accession>A0A430B352</accession>
<dbReference type="InterPro" id="IPR011877">
    <property type="entry name" value="Ribokinase"/>
</dbReference>
<comment type="catalytic activity">
    <reaction evidence="12">
        <text>D-ribose + ATP = D-ribose 5-phosphate + ADP + H(+)</text>
        <dbReference type="Rhea" id="RHEA:13697"/>
        <dbReference type="ChEBI" id="CHEBI:15378"/>
        <dbReference type="ChEBI" id="CHEBI:30616"/>
        <dbReference type="ChEBI" id="CHEBI:47013"/>
        <dbReference type="ChEBI" id="CHEBI:78346"/>
        <dbReference type="ChEBI" id="CHEBI:456216"/>
        <dbReference type="EC" id="2.7.1.15"/>
    </reaction>
</comment>
<evidence type="ECO:0000256" key="6">
    <source>
        <dbReference type="ARBA" id="ARBA00022741"/>
    </source>
</evidence>
<dbReference type="UniPathway" id="UPA00916">
    <property type="reaction ID" value="UER00889"/>
</dbReference>
<evidence type="ECO:0000256" key="3">
    <source>
        <dbReference type="ARBA" id="ARBA00016943"/>
    </source>
</evidence>
<dbReference type="InterPro" id="IPR029056">
    <property type="entry name" value="Ribokinase-like"/>
</dbReference>
<comment type="caution">
    <text evidence="12">Lacks conserved residue(s) required for the propagation of feature annotation.</text>
</comment>
<dbReference type="AlphaFoldDB" id="A0A430B352"/>
<keyword evidence="9 12" id="KW-0460">Magnesium</keyword>
<dbReference type="PANTHER" id="PTHR10584:SF166">
    <property type="entry name" value="RIBOKINASE"/>
    <property type="match status" value="1"/>
</dbReference>
<evidence type="ECO:0000256" key="7">
    <source>
        <dbReference type="ARBA" id="ARBA00022777"/>
    </source>
</evidence>
<dbReference type="InterPro" id="IPR002173">
    <property type="entry name" value="Carboh/pur_kinase_PfkB_CS"/>
</dbReference>
<proteinExistence type="inferred from homology"/>
<feature type="active site" description="Proton acceptor" evidence="12">
    <location>
        <position position="243"/>
    </location>
</feature>
<gene>
    <name evidence="12" type="primary">rbsK</name>
    <name evidence="14" type="ORF">CBF27_01900</name>
</gene>
<keyword evidence="15" id="KW-1185">Reference proteome</keyword>
<keyword evidence="4 12" id="KW-0808">Transferase</keyword>
<evidence type="ECO:0000256" key="4">
    <source>
        <dbReference type="ARBA" id="ARBA00022679"/>
    </source>
</evidence>
<keyword evidence="12" id="KW-0963">Cytoplasm</keyword>